<feature type="domain" description="Tudor" evidence="4">
    <location>
        <begin position="282"/>
        <end position="343"/>
    </location>
</feature>
<feature type="region of interest" description="Disordered" evidence="2">
    <location>
        <begin position="1"/>
        <end position="29"/>
    </location>
</feature>
<evidence type="ECO:0000259" key="3">
    <source>
        <dbReference type="PROSITE" id="PS50102"/>
    </source>
</evidence>
<feature type="compositionally biased region" description="Basic and acidic residues" evidence="2">
    <location>
        <begin position="116"/>
        <end position="131"/>
    </location>
</feature>
<dbReference type="GeneID" id="110080963"/>
<evidence type="ECO:0000313" key="5">
    <source>
        <dbReference type="Proteomes" id="UP001652642"/>
    </source>
</evidence>
<dbReference type="Gene3D" id="3.30.70.330">
    <property type="match status" value="1"/>
</dbReference>
<dbReference type="InterPro" id="IPR012677">
    <property type="entry name" value="Nucleotide-bd_a/b_plait_sf"/>
</dbReference>
<dbReference type="PROSITE" id="PS50102">
    <property type="entry name" value="RRM"/>
    <property type="match status" value="1"/>
</dbReference>
<dbReference type="Proteomes" id="UP001652642">
    <property type="component" value="Chromosome 15"/>
</dbReference>
<evidence type="ECO:0000259" key="4">
    <source>
        <dbReference type="PROSITE" id="PS50304"/>
    </source>
</evidence>
<protein>
    <submittedName>
        <fullName evidence="6">Tudor domain-containing protein 10</fullName>
    </submittedName>
</protein>
<feature type="region of interest" description="Disordered" evidence="2">
    <location>
        <begin position="106"/>
        <end position="165"/>
    </location>
</feature>
<keyword evidence="5" id="KW-1185">Reference proteome</keyword>
<accession>A0ABM5F559</accession>
<evidence type="ECO:0000256" key="1">
    <source>
        <dbReference type="PROSITE-ProRule" id="PRU00176"/>
    </source>
</evidence>
<dbReference type="SUPFAM" id="SSF54928">
    <property type="entry name" value="RNA-binding domain, RBD"/>
    <property type="match status" value="1"/>
</dbReference>
<feature type="compositionally biased region" description="Basic and acidic residues" evidence="2">
    <location>
        <begin position="148"/>
        <end position="158"/>
    </location>
</feature>
<evidence type="ECO:0000313" key="6">
    <source>
        <dbReference type="RefSeq" id="XP_072840537.1"/>
    </source>
</evidence>
<name>A0ABM5F559_9SAUR</name>
<dbReference type="InterPro" id="IPR002999">
    <property type="entry name" value="Tudor"/>
</dbReference>
<reference evidence="6" key="1">
    <citation type="submission" date="2025-08" db="UniProtKB">
        <authorList>
            <consortium name="RefSeq"/>
        </authorList>
    </citation>
    <scope>IDENTIFICATION</scope>
</reference>
<dbReference type="SMART" id="SM00360">
    <property type="entry name" value="RRM"/>
    <property type="match status" value="1"/>
</dbReference>
<dbReference type="RefSeq" id="XP_072840537.1">
    <property type="nucleotide sequence ID" value="XM_072984436.1"/>
</dbReference>
<dbReference type="Pfam" id="PF00076">
    <property type="entry name" value="RRM_1"/>
    <property type="match status" value="1"/>
</dbReference>
<dbReference type="Gene3D" id="2.30.30.140">
    <property type="match status" value="1"/>
</dbReference>
<dbReference type="Pfam" id="PF00567">
    <property type="entry name" value="TUDOR"/>
    <property type="match status" value="1"/>
</dbReference>
<feature type="domain" description="RRM" evidence="3">
    <location>
        <begin position="34"/>
        <end position="107"/>
    </location>
</feature>
<dbReference type="PROSITE" id="PS50304">
    <property type="entry name" value="TUDOR"/>
    <property type="match status" value="1"/>
</dbReference>
<evidence type="ECO:0000256" key="2">
    <source>
        <dbReference type="SAM" id="MobiDB-lite"/>
    </source>
</evidence>
<keyword evidence="1" id="KW-0694">RNA-binding</keyword>
<feature type="compositionally biased region" description="Polar residues" evidence="2">
    <location>
        <begin position="134"/>
        <end position="147"/>
    </location>
</feature>
<sequence>MTSRGKGRAEAQPQKKPAKPGPLRPAGLSQNKQKEIFIGNLPLHVKEVEIAVLLKDFGVKSVKKFFSNFKSFSFVELVSPEAAQLAVQRLNGIPWGGQRITVALKDNWQGHGPPRNRTEKLPKAATKEDRQVCASPQNNTEMPVQRATNKEQPVHESPPDTAEMPDLEEVPWEELGFNCDPVSKSDAQLCPSVTREVRYAVPMEMRSSFLLQMCKECFKDTTWLFSMANVQGKTGLLVMDTLPQTPYFWAIRLTEECHQKMQTLFTVLAEAERRLPFLAKRDVQTGMRCLAECSVGEEETAWNRCWVLDRGEDLAIVFFMDFGRSIAVPLNSLRHLDEDKFWAISPLAQPFVLQDEVLPHQLMRREIIEGTVVGPSEEPQILKFVLRAE</sequence>
<organism evidence="5 6">
    <name type="scientific">Pogona vitticeps</name>
    <name type="common">central bearded dragon</name>
    <dbReference type="NCBI Taxonomy" id="103695"/>
    <lineage>
        <taxon>Eukaryota</taxon>
        <taxon>Metazoa</taxon>
        <taxon>Chordata</taxon>
        <taxon>Craniata</taxon>
        <taxon>Vertebrata</taxon>
        <taxon>Euteleostomi</taxon>
        <taxon>Lepidosauria</taxon>
        <taxon>Squamata</taxon>
        <taxon>Bifurcata</taxon>
        <taxon>Unidentata</taxon>
        <taxon>Episquamata</taxon>
        <taxon>Toxicofera</taxon>
        <taxon>Iguania</taxon>
        <taxon>Acrodonta</taxon>
        <taxon>Agamidae</taxon>
        <taxon>Amphibolurinae</taxon>
        <taxon>Pogona</taxon>
    </lineage>
</organism>
<proteinExistence type="predicted"/>
<dbReference type="InterPro" id="IPR035979">
    <property type="entry name" value="RBD_domain_sf"/>
</dbReference>
<dbReference type="InterPro" id="IPR000504">
    <property type="entry name" value="RRM_dom"/>
</dbReference>
<dbReference type="SUPFAM" id="SSF63748">
    <property type="entry name" value="Tudor/PWWP/MBT"/>
    <property type="match status" value="1"/>
</dbReference>
<gene>
    <name evidence="6" type="primary">TDRD10</name>
</gene>